<dbReference type="EMBL" id="JYHA01000087">
    <property type="protein sequence ID" value="KKB96400.1"/>
    <property type="molecule type" value="Genomic_DNA"/>
</dbReference>
<reference evidence="1 2" key="1">
    <citation type="submission" date="2015-02" db="EMBL/GenBank/DDBJ databases">
        <title>Single cell genomics of a rare environmental alphaproteobacterium provides unique insights into Rickettsiaceae evolution.</title>
        <authorList>
            <person name="Martijn J."/>
            <person name="Schulz F."/>
            <person name="Zaremba-Niedzwiedzka K."/>
            <person name="Viklund J."/>
            <person name="Stepanauskas R."/>
            <person name="Andersson S.G.E."/>
            <person name="Horn M."/>
            <person name="Guy L."/>
            <person name="Ettema T.J.G."/>
        </authorList>
    </citation>
    <scope>NUCLEOTIDE SEQUENCE [LARGE SCALE GENOMIC DNA]</scope>
    <source>
        <strain evidence="1 2">SCGC AAA041-L04</strain>
    </source>
</reference>
<dbReference type="Proteomes" id="UP000033358">
    <property type="component" value="Unassembled WGS sequence"/>
</dbReference>
<organism evidence="1 2">
    <name type="scientific">Candidatus Arcanibacter lacustris</name>
    <dbReference type="NCBI Taxonomy" id="1607817"/>
    <lineage>
        <taxon>Bacteria</taxon>
        <taxon>Pseudomonadati</taxon>
        <taxon>Pseudomonadota</taxon>
        <taxon>Alphaproteobacteria</taxon>
        <taxon>Rickettsiales</taxon>
        <taxon>Candidatus Arcanibacter</taxon>
    </lineage>
</organism>
<protein>
    <submittedName>
        <fullName evidence="1">Uncharacterized protein</fullName>
    </submittedName>
</protein>
<name>A0A0F5MNP1_9RICK</name>
<keyword evidence="2" id="KW-1185">Reference proteome</keyword>
<gene>
    <name evidence="1" type="ORF">SZ25_00550</name>
</gene>
<proteinExistence type="predicted"/>
<evidence type="ECO:0000313" key="1">
    <source>
        <dbReference type="EMBL" id="KKB96400.1"/>
    </source>
</evidence>
<comment type="caution">
    <text evidence="1">The sequence shown here is derived from an EMBL/GenBank/DDBJ whole genome shotgun (WGS) entry which is preliminary data.</text>
</comment>
<accession>A0A0F5MNP1</accession>
<dbReference type="AlphaFoldDB" id="A0A0F5MNP1"/>
<sequence>MIFEVSNIDEIKEIIQDNITLKNPDQSIHYLGLGYIKALEDFICDNYKDLNIKFICDCDDDPALVQAAMRMGFKNIMFKGSVEYFEKLQQIADKCQANLSHSS</sequence>
<evidence type="ECO:0000313" key="2">
    <source>
        <dbReference type="Proteomes" id="UP000033358"/>
    </source>
</evidence>